<organism evidence="3 4">
    <name type="scientific">Tritrichomonas foetus</name>
    <dbReference type="NCBI Taxonomy" id="1144522"/>
    <lineage>
        <taxon>Eukaryota</taxon>
        <taxon>Metamonada</taxon>
        <taxon>Parabasalia</taxon>
        <taxon>Tritrichomonadida</taxon>
        <taxon>Tritrichomonadidae</taxon>
        <taxon>Tritrichomonas</taxon>
    </lineage>
</organism>
<dbReference type="AlphaFoldDB" id="A0A1J4JNA3"/>
<keyword evidence="4" id="KW-1185">Reference proteome</keyword>
<reference evidence="3" key="1">
    <citation type="submission" date="2016-10" db="EMBL/GenBank/DDBJ databases">
        <authorList>
            <person name="Benchimol M."/>
            <person name="Almeida L.G."/>
            <person name="Vasconcelos A.T."/>
            <person name="Perreira-Neves A."/>
            <person name="Rosa I.A."/>
            <person name="Tasca T."/>
            <person name="Bogo M.R."/>
            <person name="de Souza W."/>
        </authorList>
    </citation>
    <scope>NUCLEOTIDE SEQUENCE [LARGE SCALE GENOMIC DNA]</scope>
    <source>
        <strain evidence="3">K</strain>
    </source>
</reference>
<dbReference type="GO" id="GO:0016787">
    <property type="term" value="F:hydrolase activity"/>
    <property type="evidence" value="ECO:0007669"/>
    <property type="project" value="UniProtKB-KW"/>
</dbReference>
<dbReference type="OrthoDB" id="2015847at2759"/>
<dbReference type="VEuPathDB" id="TrichDB:TRFO_07873"/>
<evidence type="ECO:0000313" key="3">
    <source>
        <dbReference type="EMBL" id="OHT00555.1"/>
    </source>
</evidence>
<dbReference type="Proteomes" id="UP000179807">
    <property type="component" value="Unassembled WGS sequence"/>
</dbReference>
<keyword evidence="2" id="KW-0378">Hydrolase</keyword>
<gene>
    <name evidence="3" type="ORF">TRFO_07873</name>
</gene>
<dbReference type="SUPFAM" id="SSF54060">
    <property type="entry name" value="His-Me finger endonucleases"/>
    <property type="match status" value="1"/>
</dbReference>
<sequence>MFFSLLILPCLSAHIKLRPRIGETLKEQLKRLYGDHIVVNYQASRRKMYGITDCENNAIRLIYGNSFYEWTCGNQSIPNPNHVNAEHVVPQSTFKEKTPMVSDLHHLISSPSKVNNARSNFPFGEFPYSEAFRWCTNNECTATAPDKSLYEEYSVLKKNTMFMPRVSDRGQVARAIFYFYTIYPDYNITDVGDVETFKKWNNLYPPQAHEIARNNAINRTQGNRNPYIDDPSLVDQVW</sequence>
<proteinExistence type="predicted"/>
<evidence type="ECO:0000256" key="1">
    <source>
        <dbReference type="ARBA" id="ARBA00022722"/>
    </source>
</evidence>
<protein>
    <submittedName>
        <fullName evidence="3">Secreted nuclease</fullName>
    </submittedName>
</protein>
<evidence type="ECO:0000313" key="4">
    <source>
        <dbReference type="Proteomes" id="UP000179807"/>
    </source>
</evidence>
<dbReference type="PANTHER" id="PTHR33607:SF2">
    <property type="entry name" value="ENDONUCLEASE-1"/>
    <property type="match status" value="1"/>
</dbReference>
<dbReference type="GeneID" id="94828663"/>
<dbReference type="InterPro" id="IPR007346">
    <property type="entry name" value="Endonuclease-I"/>
</dbReference>
<dbReference type="Pfam" id="PF04231">
    <property type="entry name" value="Endonuclease_1"/>
    <property type="match status" value="1"/>
</dbReference>
<dbReference type="PANTHER" id="PTHR33607">
    <property type="entry name" value="ENDONUCLEASE-1"/>
    <property type="match status" value="1"/>
</dbReference>
<accession>A0A1J4JNA3</accession>
<dbReference type="GO" id="GO:0004518">
    <property type="term" value="F:nuclease activity"/>
    <property type="evidence" value="ECO:0007669"/>
    <property type="project" value="UniProtKB-KW"/>
</dbReference>
<evidence type="ECO:0000256" key="2">
    <source>
        <dbReference type="ARBA" id="ARBA00022801"/>
    </source>
</evidence>
<keyword evidence="1" id="KW-0540">Nuclease</keyword>
<dbReference type="RefSeq" id="XP_068353691.1">
    <property type="nucleotide sequence ID" value="XM_068493959.1"/>
</dbReference>
<name>A0A1J4JNA3_9EUKA</name>
<dbReference type="InterPro" id="IPR044925">
    <property type="entry name" value="His-Me_finger_sf"/>
</dbReference>
<dbReference type="EMBL" id="MLAK01000949">
    <property type="protein sequence ID" value="OHT00555.1"/>
    <property type="molecule type" value="Genomic_DNA"/>
</dbReference>
<comment type="caution">
    <text evidence="3">The sequence shown here is derived from an EMBL/GenBank/DDBJ whole genome shotgun (WGS) entry which is preliminary data.</text>
</comment>